<keyword evidence="3" id="KW-1185">Reference proteome</keyword>
<evidence type="ECO:0000313" key="2">
    <source>
        <dbReference type="EMBL" id="RKO91005.1"/>
    </source>
</evidence>
<reference evidence="3" key="1">
    <citation type="journal article" date="2018" name="Nat. Microbiol.">
        <title>Leveraging single-cell genomics to expand the fungal tree of life.</title>
        <authorList>
            <person name="Ahrendt S.R."/>
            <person name="Quandt C.A."/>
            <person name="Ciobanu D."/>
            <person name="Clum A."/>
            <person name="Salamov A."/>
            <person name="Andreopoulos B."/>
            <person name="Cheng J.F."/>
            <person name="Woyke T."/>
            <person name="Pelin A."/>
            <person name="Henrissat B."/>
            <person name="Reynolds N.K."/>
            <person name="Benny G.L."/>
            <person name="Smith M.E."/>
            <person name="James T.Y."/>
            <person name="Grigoriev I.V."/>
        </authorList>
    </citation>
    <scope>NUCLEOTIDE SEQUENCE [LARGE SCALE GENOMIC DNA]</scope>
</reference>
<evidence type="ECO:0000256" key="1">
    <source>
        <dbReference type="SAM" id="MobiDB-lite"/>
    </source>
</evidence>
<dbReference type="Proteomes" id="UP000269721">
    <property type="component" value="Unassembled WGS sequence"/>
</dbReference>
<dbReference type="EMBL" id="KZ995274">
    <property type="protein sequence ID" value="RKO91005.1"/>
    <property type="molecule type" value="Genomic_DNA"/>
</dbReference>
<organism evidence="2 3">
    <name type="scientific">Blyttiomyces helicus</name>
    <dbReference type="NCBI Taxonomy" id="388810"/>
    <lineage>
        <taxon>Eukaryota</taxon>
        <taxon>Fungi</taxon>
        <taxon>Fungi incertae sedis</taxon>
        <taxon>Chytridiomycota</taxon>
        <taxon>Chytridiomycota incertae sedis</taxon>
        <taxon>Chytridiomycetes</taxon>
        <taxon>Chytridiomycetes incertae sedis</taxon>
        <taxon>Blyttiomyces</taxon>
    </lineage>
</organism>
<protein>
    <submittedName>
        <fullName evidence="2">Uncharacterized protein</fullName>
    </submittedName>
</protein>
<sequence length="152" mass="16789">MLGNPPPVKKATATTGRMNFIVEDSCIGNSPGTSLIDTSAIVFRRWEGAVEKRRGDERIQLQPRLASKMETVLAPIYNASPWNSAQLEMRRWGSEESWSNLPLPQSTNVRSETRSAAHTHADFSPHPSDLLNLARNHAPDTPATLSLFLARA</sequence>
<feature type="compositionally biased region" description="Polar residues" evidence="1">
    <location>
        <begin position="97"/>
        <end position="110"/>
    </location>
</feature>
<name>A0A4P9WGG8_9FUNG</name>
<feature type="region of interest" description="Disordered" evidence="1">
    <location>
        <begin position="97"/>
        <end position="128"/>
    </location>
</feature>
<feature type="compositionally biased region" description="Basic and acidic residues" evidence="1">
    <location>
        <begin position="111"/>
        <end position="123"/>
    </location>
</feature>
<evidence type="ECO:0000313" key="3">
    <source>
        <dbReference type="Proteomes" id="UP000269721"/>
    </source>
</evidence>
<accession>A0A4P9WGG8</accession>
<proteinExistence type="predicted"/>
<dbReference type="AlphaFoldDB" id="A0A4P9WGG8"/>
<gene>
    <name evidence="2" type="ORF">BDK51DRAFT_27977</name>
</gene>